<keyword evidence="4" id="KW-1185">Reference proteome</keyword>
<reference evidence="4" key="3">
    <citation type="journal article" date="2014" name="Genetics">
        <title>Maintaining two mating types: Structure of the mating type locus and its role in heterokaryosis in Podospora anserina.</title>
        <authorList>
            <person name="Grognet P."/>
            <person name="Bidard F."/>
            <person name="Kuchly C."/>
            <person name="Tong L.C.H."/>
            <person name="Coppin E."/>
            <person name="Benkhali J.A."/>
            <person name="Couloux A."/>
            <person name="Wincker P."/>
            <person name="Debuchy R."/>
            <person name="Silar P."/>
        </authorList>
    </citation>
    <scope>GENOME REANNOTATION</scope>
    <source>
        <strain evidence="4">S / ATCC MYA-4624 / DSM 980 / FGSC 10383</strain>
    </source>
</reference>
<dbReference type="OrthoDB" id="5243557at2759"/>
<evidence type="ECO:0000256" key="1">
    <source>
        <dbReference type="SAM" id="MobiDB-lite"/>
    </source>
</evidence>
<proteinExistence type="predicted"/>
<dbReference type="GeneID" id="6194884"/>
<dbReference type="HOGENOM" id="CLU_756751_0_0_1"/>
<name>B2B3D8_PODAN</name>
<protein>
    <submittedName>
        <fullName evidence="2">Podospora anserina S mat+ genomic DNA chromosome 6, supercontig 2</fullName>
    </submittedName>
</protein>
<reference evidence="3" key="4">
    <citation type="submission" date="2015-04" db="EMBL/GenBank/DDBJ databases">
        <title>Maintaining two mating types: Structure of the mating type locus and its role in heterokaryosis in Podospora anserina.</title>
        <authorList>
            <person name="Grognet P."/>
            <person name="Bidard F."/>
            <person name="Kuchly C."/>
            <person name="Chan Ho Tong L."/>
            <person name="Coppin E."/>
            <person name="Ait Benkhali J."/>
            <person name="Couloux A."/>
            <person name="Wincker P."/>
            <person name="Debuchy R."/>
            <person name="Silar P."/>
        </authorList>
    </citation>
    <scope>NUCLEOTIDE SEQUENCE</scope>
</reference>
<gene>
    <name evidence="2" type="ORF">PODANS_6_325</name>
</gene>
<dbReference type="AlphaFoldDB" id="B2B3D8"/>
<feature type="compositionally biased region" description="Polar residues" evidence="1">
    <location>
        <begin position="289"/>
        <end position="300"/>
    </location>
</feature>
<reference evidence="2 4" key="1">
    <citation type="journal article" date="2008" name="Genome Biol.">
        <title>The genome sequence of the model ascomycete fungus Podospora anserina.</title>
        <authorList>
            <person name="Espagne E."/>
            <person name="Lespinet O."/>
            <person name="Malagnac F."/>
            <person name="Da Silva C."/>
            <person name="Jaillon O."/>
            <person name="Porcel B.M."/>
            <person name="Couloux A."/>
            <person name="Aury J.-M."/>
            <person name="Segurens B."/>
            <person name="Poulain J."/>
            <person name="Anthouard V."/>
            <person name="Grossetete S."/>
            <person name="Khalili H."/>
            <person name="Coppin E."/>
            <person name="Dequard-Chablat M."/>
            <person name="Picard M."/>
            <person name="Contamine V."/>
            <person name="Arnaise S."/>
            <person name="Bourdais A."/>
            <person name="Berteaux-Lecellier V."/>
            <person name="Gautheret D."/>
            <person name="de Vries R.P."/>
            <person name="Battaglia E."/>
            <person name="Coutinho P.M."/>
            <person name="Danchin E.G.J."/>
            <person name="Henrissat B."/>
            <person name="El Khoury R."/>
            <person name="Sainsard-Chanet A."/>
            <person name="Boivin A."/>
            <person name="Pinan-Lucarre B."/>
            <person name="Sellem C.H."/>
            <person name="Debuchy R."/>
            <person name="Wincker P."/>
            <person name="Weissenbach J."/>
            <person name="Silar P."/>
        </authorList>
    </citation>
    <scope>NUCLEOTIDE SEQUENCE [LARGE SCALE GENOMIC DNA]</scope>
    <source>
        <strain evidence="4">S / ATCC MYA-4624 / DSM 980 / FGSC 10383</strain>
        <strain evidence="2">S mat+</strain>
    </source>
</reference>
<feature type="compositionally biased region" description="Low complexity" evidence="1">
    <location>
        <begin position="252"/>
        <end position="264"/>
    </location>
</feature>
<dbReference type="Proteomes" id="UP000001197">
    <property type="component" value="Chromosome 6"/>
</dbReference>
<accession>B2B3D8</accession>
<organism evidence="2">
    <name type="scientific">Podospora anserina (strain S / ATCC MYA-4624 / DSM 980 / FGSC 10383)</name>
    <name type="common">Pleurage anserina</name>
    <dbReference type="NCBI Taxonomy" id="515849"/>
    <lineage>
        <taxon>Eukaryota</taxon>
        <taxon>Fungi</taxon>
        <taxon>Dikarya</taxon>
        <taxon>Ascomycota</taxon>
        <taxon>Pezizomycotina</taxon>
        <taxon>Sordariomycetes</taxon>
        <taxon>Sordariomycetidae</taxon>
        <taxon>Sordariales</taxon>
        <taxon>Podosporaceae</taxon>
        <taxon>Podospora</taxon>
        <taxon>Podospora anserina</taxon>
    </lineage>
</organism>
<evidence type="ECO:0000313" key="4">
    <source>
        <dbReference type="Proteomes" id="UP000001197"/>
    </source>
</evidence>
<feature type="region of interest" description="Disordered" evidence="1">
    <location>
        <begin position="252"/>
        <end position="326"/>
    </location>
</feature>
<evidence type="ECO:0000313" key="2">
    <source>
        <dbReference type="EMBL" id="CAP71624.1"/>
    </source>
</evidence>
<dbReference type="RefSeq" id="XP_001910489.1">
    <property type="nucleotide sequence ID" value="XM_001910454.1"/>
</dbReference>
<sequence>MVESRPRRVTAVTLKRFPGPHWFRKSLSLIQLHILFFCPGVSFFSISLSHATAVIPALANDMAPHAIDSMPSGQCVRLMSEKFIHKSDINQITPRMDQGGFGHPCILLKRSHDGSMALIALISSFGCSSRRYIVSTSPIHYHACRAQFMSPSCHLPATIVSPSYPSSCPTLLTIYLTADKTVFRAAANCNSERPDPSRPFIQLQHGIHFNFPTWIDENKQLTRESLSDLLAHMRQAAPQRWRDVNNAMVTTATTTAPGPSLAGLPTPPSTPPARLAASPSPPPPPPRQIDQSWRRSQTPASFAGDTDKRKRRTSSSNGKKDCKVQKVEEWRLSAGPVGQCCGGVVKEEGDGGQWCTVVQKRKRGKK</sequence>
<dbReference type="KEGG" id="pan:PODANSg7527"/>
<evidence type="ECO:0000313" key="3">
    <source>
        <dbReference type="EMBL" id="CDP31017.1"/>
    </source>
</evidence>
<dbReference type="EMBL" id="FO904941">
    <property type="protein sequence ID" value="CDP31017.1"/>
    <property type="molecule type" value="Genomic_DNA"/>
</dbReference>
<dbReference type="VEuPathDB" id="FungiDB:PODANS_6_325"/>
<dbReference type="EMBL" id="CU638744">
    <property type="protein sequence ID" value="CAP71624.1"/>
    <property type="molecule type" value="Genomic_DNA"/>
</dbReference>
<reference evidence="2" key="2">
    <citation type="submission" date="2008-07" db="EMBL/GenBank/DDBJ databases">
        <authorList>
            <person name="Genoscope - CEA"/>
        </authorList>
    </citation>
    <scope>NUCLEOTIDE SEQUENCE</scope>
    <source>
        <strain evidence="2">S mat+</strain>
    </source>
</reference>